<reference evidence="1" key="2">
    <citation type="journal article" name="Front. Microbiol.">
        <title>Degradative Capacity of Two Strains of Rhodonia placenta: From Phenotype to Genotype.</title>
        <authorList>
            <person name="Kolle M."/>
            <person name="Horta M.A.C."/>
            <person name="Nowrousian M."/>
            <person name="Ohm R.A."/>
            <person name="Benz J.P."/>
            <person name="Pilgard A."/>
        </authorList>
    </citation>
    <scope>NUCLEOTIDE SEQUENCE</scope>
    <source>
        <strain evidence="1">FPRL280</strain>
    </source>
</reference>
<organism evidence="1 2">
    <name type="scientific">Rhodonia placenta</name>
    <dbReference type="NCBI Taxonomy" id="104341"/>
    <lineage>
        <taxon>Eukaryota</taxon>
        <taxon>Fungi</taxon>
        <taxon>Dikarya</taxon>
        <taxon>Basidiomycota</taxon>
        <taxon>Agaricomycotina</taxon>
        <taxon>Agaricomycetes</taxon>
        <taxon>Polyporales</taxon>
        <taxon>Adustoporiaceae</taxon>
        <taxon>Rhodonia</taxon>
    </lineage>
</organism>
<dbReference type="Proteomes" id="UP000639403">
    <property type="component" value="Unassembled WGS sequence"/>
</dbReference>
<protein>
    <submittedName>
        <fullName evidence="1">Uncharacterized protein</fullName>
    </submittedName>
</protein>
<sequence>MDQPRNIVVFSPNARIPKPDVVIWDPRNGKIMFRPEYEHFQALILDDQNMEKVNVSCFKSTTNILTMRSDLAKLFYENRFSIDVDDNYRIIFFQDPDELECSLESIDALNARDYHWTPPTPDGAFQPDKDLLRRHFRHSLRVNLCGNDIHFCLTGGQIQVYWDRFNGYSDDDDVIGPTDPEWDTPLGRCCREWQRLDQLAELDERLQELQCSEEEDWDSVMMSL</sequence>
<gene>
    <name evidence="1" type="ORF">IEO21_03896</name>
</gene>
<dbReference type="EMBL" id="JADOXO010000052">
    <property type="protein sequence ID" value="KAF9816816.1"/>
    <property type="molecule type" value="Genomic_DNA"/>
</dbReference>
<proteinExistence type="predicted"/>
<name>A0A8H7P587_9APHY</name>
<accession>A0A8H7P587</accession>
<dbReference type="AlphaFoldDB" id="A0A8H7P587"/>
<reference evidence="1" key="1">
    <citation type="submission" date="2020-11" db="EMBL/GenBank/DDBJ databases">
        <authorList>
            <person name="Koelle M."/>
            <person name="Horta M.A.C."/>
            <person name="Nowrousian M."/>
            <person name="Ohm R.A."/>
            <person name="Benz P."/>
            <person name="Pilgard A."/>
        </authorList>
    </citation>
    <scope>NUCLEOTIDE SEQUENCE</scope>
    <source>
        <strain evidence="1">FPRL280</strain>
    </source>
</reference>
<evidence type="ECO:0000313" key="2">
    <source>
        <dbReference type="Proteomes" id="UP000639403"/>
    </source>
</evidence>
<evidence type="ECO:0000313" key="1">
    <source>
        <dbReference type="EMBL" id="KAF9816816.1"/>
    </source>
</evidence>
<comment type="caution">
    <text evidence="1">The sequence shown here is derived from an EMBL/GenBank/DDBJ whole genome shotgun (WGS) entry which is preliminary data.</text>
</comment>